<gene>
    <name evidence="2" type="ORF">HCA69_06755</name>
</gene>
<dbReference type="EMBL" id="JAARWN010000004">
    <property type="protein sequence ID" value="MBC1936061.1"/>
    <property type="molecule type" value="Genomic_DNA"/>
</dbReference>
<organism evidence="2 3">
    <name type="scientific">Listeria grandensis</name>
    <dbReference type="NCBI Taxonomy" id="1494963"/>
    <lineage>
        <taxon>Bacteria</taxon>
        <taxon>Bacillati</taxon>
        <taxon>Bacillota</taxon>
        <taxon>Bacilli</taxon>
        <taxon>Bacillales</taxon>
        <taxon>Listeriaceae</taxon>
        <taxon>Listeria</taxon>
    </lineage>
</organism>
<proteinExistence type="predicted"/>
<dbReference type="InterPro" id="IPR050661">
    <property type="entry name" value="BglG_antiterminators"/>
</dbReference>
<reference evidence="2 3" key="1">
    <citation type="submission" date="2020-03" db="EMBL/GenBank/DDBJ databases">
        <title>Soil Listeria distribution.</title>
        <authorList>
            <person name="Liao J."/>
            <person name="Wiedmann M."/>
        </authorList>
    </citation>
    <scope>NUCLEOTIDE SEQUENCE [LARGE SCALE GENOMIC DNA]</scope>
    <source>
        <strain evidence="2 3">FSL L7-0741</strain>
    </source>
</reference>
<evidence type="ECO:0000259" key="1">
    <source>
        <dbReference type="PROSITE" id="PS51094"/>
    </source>
</evidence>
<protein>
    <submittedName>
        <fullName evidence="2">PTS transporter subunit EIIA</fullName>
    </submittedName>
</protein>
<dbReference type="RefSeq" id="WP_185525857.1">
    <property type="nucleotide sequence ID" value="NZ_JAARWN010000004.1"/>
</dbReference>
<evidence type="ECO:0000313" key="3">
    <source>
        <dbReference type="Proteomes" id="UP000535908"/>
    </source>
</evidence>
<dbReference type="InterPro" id="IPR002178">
    <property type="entry name" value="PTS_EIIA_type-2_dom"/>
</dbReference>
<dbReference type="PANTHER" id="PTHR30185:SF14">
    <property type="entry name" value="STATIONARY PHASE-INDUCIBLE PROTEIN CSIE-RELATED"/>
    <property type="match status" value="1"/>
</dbReference>
<dbReference type="Gene3D" id="1.10.10.10">
    <property type="entry name" value="Winged helix-like DNA-binding domain superfamily/Winged helix DNA-binding domain"/>
    <property type="match status" value="1"/>
</dbReference>
<dbReference type="Pfam" id="PF00359">
    <property type="entry name" value="PTS_EIIA_2"/>
    <property type="match status" value="1"/>
</dbReference>
<dbReference type="SUPFAM" id="SSF55804">
    <property type="entry name" value="Phoshotransferase/anion transport protein"/>
    <property type="match status" value="1"/>
</dbReference>
<dbReference type="InterPro" id="IPR036388">
    <property type="entry name" value="WH-like_DNA-bd_sf"/>
</dbReference>
<dbReference type="InterPro" id="IPR013196">
    <property type="entry name" value="HTH_11"/>
</dbReference>
<evidence type="ECO:0000313" key="2">
    <source>
        <dbReference type="EMBL" id="MBC1936061.1"/>
    </source>
</evidence>
<dbReference type="PROSITE" id="PS51094">
    <property type="entry name" value="PTS_EIIA_TYPE_2"/>
    <property type="match status" value="1"/>
</dbReference>
<dbReference type="PANTHER" id="PTHR30185">
    <property type="entry name" value="CRYPTIC BETA-GLUCOSIDE BGL OPERON ANTITERMINATOR"/>
    <property type="match status" value="1"/>
</dbReference>
<dbReference type="InterPro" id="IPR016152">
    <property type="entry name" value="PTrfase/Anion_transptr"/>
</dbReference>
<dbReference type="Proteomes" id="UP000535908">
    <property type="component" value="Unassembled WGS sequence"/>
</dbReference>
<sequence length="580" mass="66393">MLNQRQVQIMERLENSKASGLELAKLMGTSKRTILRDISQINHLLRSIGEITSSQAGGYQLQIHERQAYRNLLHQSMYDDELILLELLRHDFRTLDDLAATLFLSKPVLSEKIVFLRAHYANRLDIKSKPNYGHYLNEPLFRKMILLANLIDKNPAFFCERLEITMNEYLHMLQIIREMDTARVYPNIHSAHLVSLVLAAMVLGDDGVALDVPKMTFLEELGISPGARRLLHDFIETQQRKSAAITTNELQLILQRQAEQYSTPVYDMELVEQLAGHLKRSIAYPIILHDRKLHNIANIKAVYPLAFDLSITFVASANAVFGMELYDIDLIGLYFSCAMERIKQASAKVVLFSDQYAVASINKQMMEREIQTVEVIVVTHQQELQQILEQQEIKLLLNNHATFQDIQVDVECIDIKQVITKIELQAIQDTLEKIDVRKNIRTFFPEELAMDYDNKADEDWDMIVHGICEQLVEKAVLSPDEALKIQEREQKGNNLVINHLALPHCTTQRSQAFFAVFVHLANPVQVDGTVVQNALFACVNPNVSTELKVFSYLYYVLNEHDDETILGLSNYAAFIACIEK</sequence>
<dbReference type="AlphaFoldDB" id="A0A7X0Y2Y3"/>
<dbReference type="Gene3D" id="3.40.930.10">
    <property type="entry name" value="Mannitol-specific EII, Chain A"/>
    <property type="match status" value="1"/>
</dbReference>
<comment type="caution">
    <text evidence="2">The sequence shown here is derived from an EMBL/GenBank/DDBJ whole genome shotgun (WGS) entry which is preliminary data.</text>
</comment>
<dbReference type="Pfam" id="PF08279">
    <property type="entry name" value="HTH_11"/>
    <property type="match status" value="1"/>
</dbReference>
<feature type="domain" description="PTS EIIA type-2" evidence="1">
    <location>
        <begin position="441"/>
        <end position="580"/>
    </location>
</feature>
<name>A0A7X0Y2Y3_9LIST</name>
<accession>A0A7X0Y2Y3</accession>